<dbReference type="Proteomes" id="UP001317629">
    <property type="component" value="Chromosome"/>
</dbReference>
<dbReference type="EMBL" id="AP027142">
    <property type="protein sequence ID" value="BDV33129.1"/>
    <property type="molecule type" value="Genomic_DNA"/>
</dbReference>
<feature type="compositionally biased region" description="Pro residues" evidence="1">
    <location>
        <begin position="343"/>
        <end position="353"/>
    </location>
</feature>
<feature type="compositionally biased region" description="Low complexity" evidence="1">
    <location>
        <begin position="152"/>
        <end position="164"/>
    </location>
</feature>
<keyword evidence="2" id="KW-1133">Transmembrane helix</keyword>
<gene>
    <name evidence="3" type="ORF">SS37A_06580</name>
</gene>
<reference evidence="3 4" key="1">
    <citation type="journal article" date="2023" name="Int. J. Syst. Evol. Microbiol.">
        <title>Methylocystis iwaonis sp. nov., a type II methane-oxidizing bacterium from surface soil of a rice paddy field in Japan, and emended description of the genus Methylocystis (ex Whittenbury et al. 1970) Bowman et al. 1993.</title>
        <authorList>
            <person name="Kaise H."/>
            <person name="Sawadogo J.B."/>
            <person name="Alam M.S."/>
            <person name="Ueno C."/>
            <person name="Dianou D."/>
            <person name="Shinjo R."/>
            <person name="Asakawa S."/>
        </authorList>
    </citation>
    <scope>NUCLEOTIDE SEQUENCE [LARGE SCALE GENOMIC DNA]</scope>
    <source>
        <strain evidence="3 4">SS37A-Re</strain>
    </source>
</reference>
<evidence type="ECO:0000313" key="3">
    <source>
        <dbReference type="EMBL" id="BDV33129.1"/>
    </source>
</evidence>
<keyword evidence="2" id="KW-0812">Transmembrane</keyword>
<feature type="compositionally biased region" description="Low complexity" evidence="1">
    <location>
        <begin position="302"/>
        <end position="316"/>
    </location>
</feature>
<feature type="compositionally biased region" description="Low complexity" evidence="1">
    <location>
        <begin position="326"/>
        <end position="342"/>
    </location>
</feature>
<evidence type="ECO:0000256" key="2">
    <source>
        <dbReference type="SAM" id="Phobius"/>
    </source>
</evidence>
<evidence type="ECO:0000256" key="1">
    <source>
        <dbReference type="SAM" id="MobiDB-lite"/>
    </source>
</evidence>
<accession>A0ABM8E589</accession>
<feature type="compositionally biased region" description="Pro residues" evidence="1">
    <location>
        <begin position="284"/>
        <end position="301"/>
    </location>
</feature>
<keyword evidence="4" id="KW-1185">Reference proteome</keyword>
<organism evidence="3 4">
    <name type="scientific">Methylocystis iwaonis</name>
    <dbReference type="NCBI Taxonomy" id="2885079"/>
    <lineage>
        <taxon>Bacteria</taxon>
        <taxon>Pseudomonadati</taxon>
        <taxon>Pseudomonadota</taxon>
        <taxon>Alphaproteobacteria</taxon>
        <taxon>Hyphomicrobiales</taxon>
        <taxon>Methylocystaceae</taxon>
        <taxon>Methylocystis</taxon>
    </lineage>
</organism>
<evidence type="ECO:0000313" key="4">
    <source>
        <dbReference type="Proteomes" id="UP001317629"/>
    </source>
</evidence>
<feature type="compositionally biased region" description="Low complexity" evidence="1">
    <location>
        <begin position="202"/>
        <end position="217"/>
    </location>
</feature>
<protein>
    <submittedName>
        <fullName evidence="3">Uncharacterized protein</fullName>
    </submittedName>
</protein>
<name>A0ABM8E589_9HYPH</name>
<feature type="region of interest" description="Disordered" evidence="1">
    <location>
        <begin position="260"/>
        <end position="382"/>
    </location>
</feature>
<feature type="compositionally biased region" description="Polar residues" evidence="1">
    <location>
        <begin position="365"/>
        <end position="382"/>
    </location>
</feature>
<feature type="region of interest" description="Disordered" evidence="1">
    <location>
        <begin position="152"/>
        <end position="233"/>
    </location>
</feature>
<proteinExistence type="predicted"/>
<keyword evidence="2" id="KW-0472">Membrane</keyword>
<feature type="transmembrane region" description="Helical" evidence="2">
    <location>
        <begin position="111"/>
        <end position="130"/>
    </location>
</feature>
<dbReference type="RefSeq" id="WP_281930443.1">
    <property type="nucleotide sequence ID" value="NZ_AP027142.1"/>
</dbReference>
<sequence>MTQQADDKELMAAFAEFKQLLQRESEPVGASKAPAVSLAPEATAATLDGAALEAPRLFAADAPIARPLANNFAPPPVAPALGGAEGWTVASSGEGEAPVAESEASGGRRKLVYVSLAVIAIGVASLGWTLTKWRPAEDPVADLSLPAEPEALAPGASEAALEPPAAEPAKDLTPVIETPTTDKAELTPPQAAEAPAHGQLQPATAPAPEAAATALPEPAAPAPAPAPRRVEAVSAPPAAPEAVAPVAAAAAGAALSSTGAGAARLTPPSAPRTAALPPANRFTPPEPAAPAAQPAPKPPAPAKIAKPKAAPAAAAAKHAKPRPAPAERAPVASAAPVAAAAPEPAPPPPPPPQSEGGPLGFMKRTLNSVGSTISGVTRSVIP</sequence>